<dbReference type="SUPFAM" id="SSF56672">
    <property type="entry name" value="DNA/RNA polymerases"/>
    <property type="match status" value="1"/>
</dbReference>
<evidence type="ECO:0000256" key="1">
    <source>
        <dbReference type="ARBA" id="ARBA00022679"/>
    </source>
</evidence>
<dbReference type="EMBL" id="MK440650">
    <property type="protein sequence ID" value="QGA70942.1"/>
    <property type="molecule type" value="Genomic_RNA"/>
</dbReference>
<dbReference type="GO" id="GO:0003723">
    <property type="term" value="F:RNA binding"/>
    <property type="evidence" value="ECO:0007669"/>
    <property type="project" value="InterPro"/>
</dbReference>
<dbReference type="GO" id="GO:0039694">
    <property type="term" value="P:viral RNA genome replication"/>
    <property type="evidence" value="ECO:0007669"/>
    <property type="project" value="InterPro"/>
</dbReference>
<keyword evidence="2" id="KW-0548">Nucleotidyltransferase</keyword>
<keyword evidence="5" id="KW-0696">RNA-directed RNA polymerase</keyword>
<evidence type="ECO:0000259" key="4">
    <source>
        <dbReference type="PROSITE" id="PS50507"/>
    </source>
</evidence>
<dbReference type="InterPro" id="IPR001788">
    <property type="entry name" value="RNA-dep_RNA_pol_alsuvir"/>
</dbReference>
<protein>
    <submittedName>
        <fullName evidence="5">RNA-dependent RNA polymerase</fullName>
    </submittedName>
</protein>
<accession>A0A5Q0TW27</accession>
<sequence>MNRTFQWGVHTSAVTEVAKLMVSAPPPIDSVLETPHYAIIQEFLDTAFPGGAIVDIEAIAYQSSISDLQYDLPNGSTFSPDKHVELKLNKSTGFYDTIKPKPVSVKPVLVTNIQPNRERNQQNSVEALLGRNADVPQNSVAVNNKRVAELSVLKFFDSYVRPDAVDAIKSFTELPISINQQDLYDWSQRSGKNVIDWSIDNIGIHERLPKDAMNVYSFQIKPEVKPKLDSTSHMTVQVLQTIACHPQTVTQIMSPIFKVVAKRINSVLKNNVLIFSDASPDELIQQINDHKQVKFGEELYVTEIDISKYDKSQGELALEIDLLLLKLFGVDDFFLELWRTAHVKARLVGTAAGISSPTLYQRKSGDAWTFGGNTCLTMCVVAATLDLASEDFYSRQSQRLWGIARGVSVPTKPFVSYAMFAGDDSLIMSSVRMTDDSQKMMSDFFNFETKVFSFVNSYYFCSKFIIDICEQMYIVADPIKTFFKLGRTSMQDFSHVEEYRVSLYDLFKRLQDPNIRRYVAAACVDRYSLKVDPEAAIAALSYLVCNPRKFSELFVYPEKVNKVYAVDSAVYGKVPSLHRGYFKKNKIPMNPRKGDYIYKYSYEELPNRICLYAEYPLVVVPTAGRELRYKLANVS</sequence>
<name>A0A5Q0TW27_9VIRU</name>
<proteinExistence type="predicted"/>
<dbReference type="InterPro" id="IPR007094">
    <property type="entry name" value="RNA-dir_pol_PSvirus"/>
</dbReference>
<evidence type="ECO:0000256" key="2">
    <source>
        <dbReference type="ARBA" id="ARBA00022695"/>
    </source>
</evidence>
<evidence type="ECO:0000313" key="5">
    <source>
        <dbReference type="EMBL" id="QGA70942.1"/>
    </source>
</evidence>
<keyword evidence="3" id="KW-0693">Viral RNA replication</keyword>
<evidence type="ECO:0000256" key="3">
    <source>
        <dbReference type="ARBA" id="ARBA00022953"/>
    </source>
</evidence>
<organism evidence="5">
    <name type="scientific">Rinkaby virus</name>
    <dbReference type="NCBI Taxonomy" id="2651953"/>
    <lineage>
        <taxon>Viruses</taxon>
        <taxon>Riboviria</taxon>
        <taxon>Negevirus</taxon>
    </lineage>
</organism>
<keyword evidence="1" id="KW-0808">Transferase</keyword>
<dbReference type="GO" id="GO:0006351">
    <property type="term" value="P:DNA-templated transcription"/>
    <property type="evidence" value="ECO:0007669"/>
    <property type="project" value="InterPro"/>
</dbReference>
<dbReference type="GO" id="GO:0003968">
    <property type="term" value="F:RNA-directed RNA polymerase activity"/>
    <property type="evidence" value="ECO:0007669"/>
    <property type="project" value="UniProtKB-KW"/>
</dbReference>
<dbReference type="InterPro" id="IPR043502">
    <property type="entry name" value="DNA/RNA_pol_sf"/>
</dbReference>
<reference evidence="5" key="1">
    <citation type="journal article" date="2019" name="Viruses">
        <title>Meta-Transcriptomic Comparison of the RNA Viromes of the Mosquito Vectors Culex pipiens and Culex torrentium in Northern Europe.</title>
        <authorList>
            <person name="Pettersson J.H.O."/>
            <person name="Shi M."/>
            <person name="Eden J.-S."/>
            <person name="Holmes E.C."/>
            <person name="Hesson J.C."/>
        </authorList>
    </citation>
    <scope>NUCLEOTIDE SEQUENCE</scope>
    <source>
        <strain evidence="5">OTU75</strain>
    </source>
</reference>
<dbReference type="Pfam" id="PF00978">
    <property type="entry name" value="RdRP_2"/>
    <property type="match status" value="2"/>
</dbReference>
<dbReference type="PROSITE" id="PS50507">
    <property type="entry name" value="RDRP_SSRNA_POS"/>
    <property type="match status" value="1"/>
</dbReference>
<feature type="domain" description="RdRp catalytic" evidence="4">
    <location>
        <begin position="299"/>
        <end position="437"/>
    </location>
</feature>